<dbReference type="PROSITE" id="PS00894">
    <property type="entry name" value="HTH_DEOR_1"/>
    <property type="match status" value="1"/>
</dbReference>
<dbReference type="SUPFAM" id="SSF100950">
    <property type="entry name" value="NagB/RpiA/CoA transferase-like"/>
    <property type="match status" value="1"/>
</dbReference>
<gene>
    <name evidence="5" type="ORF">PMPD1_1075</name>
</gene>
<dbReference type="InterPro" id="IPR014036">
    <property type="entry name" value="DeoR-like_C"/>
</dbReference>
<dbReference type="Pfam" id="PF08220">
    <property type="entry name" value="HTH_DeoR"/>
    <property type="match status" value="1"/>
</dbReference>
<protein>
    <submittedName>
        <fullName evidence="5">DeoR/GlpR transcriptional regulator</fullName>
    </submittedName>
</protein>
<dbReference type="SMART" id="SM00420">
    <property type="entry name" value="HTH_DEOR"/>
    <property type="match status" value="1"/>
</dbReference>
<sequence length="279" mass="30256">MALNEPQGKSGLSRARYLPQERKNHILSALVENGSITVSDISSALGVSEMTVRRDLVELEADGRLLRVHGGAVLPKNDSQPVMDNEPALFEERLKQRAEAKTRIVTAAAAVAARYNTVALDIGTTMLMLAERLAGCSRMKIFTNNVRAAHALGRNPVLPDVYLAGGLMREDEMAIVGPSAIAQFEQLWFDVAFISVSGITGAGLYDSALDEAEMKRVYLRRSGYKVVLCDAAKFQHMSLVHIAHLQDVDMLITDQQPPPALATALDVANVQLVIAPAPE</sequence>
<evidence type="ECO:0000313" key="5">
    <source>
        <dbReference type="EMBL" id="QKJ86041.1"/>
    </source>
</evidence>
<keyword evidence="6" id="KW-1185">Reference proteome</keyword>
<name>A0A6M8UAY5_9GAMM</name>
<dbReference type="SUPFAM" id="SSF46785">
    <property type="entry name" value="Winged helix' DNA-binding domain"/>
    <property type="match status" value="1"/>
</dbReference>
<keyword evidence="2" id="KW-0238">DNA-binding</keyword>
<organism evidence="5 6">
    <name type="scientific">Paramixta manurensis</name>
    <dbReference type="NCBI Taxonomy" id="2740817"/>
    <lineage>
        <taxon>Bacteria</taxon>
        <taxon>Pseudomonadati</taxon>
        <taxon>Pseudomonadota</taxon>
        <taxon>Gammaproteobacteria</taxon>
        <taxon>Enterobacterales</taxon>
        <taxon>Erwiniaceae</taxon>
        <taxon>Paramixta</taxon>
    </lineage>
</organism>
<reference evidence="5 6" key="1">
    <citation type="submission" date="2020-06" db="EMBL/GenBank/DDBJ databases">
        <title>Genome sequence of Paramixta manurensis strain PD-1.</title>
        <authorList>
            <person name="Lee C.W."/>
            <person name="Kim J."/>
        </authorList>
    </citation>
    <scope>NUCLEOTIDE SEQUENCE [LARGE SCALE GENOMIC DNA]</scope>
    <source>
        <strain evidence="5 6">PD-1</strain>
    </source>
</reference>
<evidence type="ECO:0000313" key="6">
    <source>
        <dbReference type="Proteomes" id="UP000505325"/>
    </source>
</evidence>
<dbReference type="EMBL" id="CP054212">
    <property type="protein sequence ID" value="QKJ86041.1"/>
    <property type="molecule type" value="Genomic_DNA"/>
</dbReference>
<dbReference type="InterPro" id="IPR036388">
    <property type="entry name" value="WH-like_DNA-bd_sf"/>
</dbReference>
<dbReference type="InterPro" id="IPR018356">
    <property type="entry name" value="Tscrpt_reg_HTH_DeoR_CS"/>
</dbReference>
<dbReference type="KEGG" id="pmak:PMPD1_1075"/>
<evidence type="ECO:0000256" key="3">
    <source>
        <dbReference type="ARBA" id="ARBA00023163"/>
    </source>
</evidence>
<dbReference type="Pfam" id="PF00455">
    <property type="entry name" value="DeoRC"/>
    <property type="match status" value="1"/>
</dbReference>
<dbReference type="InterPro" id="IPR001034">
    <property type="entry name" value="DeoR_HTH"/>
</dbReference>
<evidence type="ECO:0000256" key="1">
    <source>
        <dbReference type="ARBA" id="ARBA00023015"/>
    </source>
</evidence>
<dbReference type="PRINTS" id="PR00037">
    <property type="entry name" value="HTHLACR"/>
</dbReference>
<dbReference type="InterPro" id="IPR037171">
    <property type="entry name" value="NagB/RpiA_transferase-like"/>
</dbReference>
<dbReference type="PROSITE" id="PS51000">
    <property type="entry name" value="HTH_DEOR_2"/>
    <property type="match status" value="1"/>
</dbReference>
<dbReference type="Gene3D" id="1.10.10.10">
    <property type="entry name" value="Winged helix-like DNA-binding domain superfamily/Winged helix DNA-binding domain"/>
    <property type="match status" value="1"/>
</dbReference>
<evidence type="ECO:0000259" key="4">
    <source>
        <dbReference type="PROSITE" id="PS51000"/>
    </source>
</evidence>
<dbReference type="RefSeq" id="WP_354292790.1">
    <property type="nucleotide sequence ID" value="NZ_CP054212.1"/>
</dbReference>
<evidence type="ECO:0000256" key="2">
    <source>
        <dbReference type="ARBA" id="ARBA00023125"/>
    </source>
</evidence>
<keyword evidence="3" id="KW-0804">Transcription</keyword>
<proteinExistence type="predicted"/>
<dbReference type="Proteomes" id="UP000505325">
    <property type="component" value="Chromosome"/>
</dbReference>
<dbReference type="GO" id="GO:0003677">
    <property type="term" value="F:DNA binding"/>
    <property type="evidence" value="ECO:0007669"/>
    <property type="project" value="UniProtKB-KW"/>
</dbReference>
<dbReference type="SMART" id="SM01134">
    <property type="entry name" value="DeoRC"/>
    <property type="match status" value="1"/>
</dbReference>
<dbReference type="InterPro" id="IPR050313">
    <property type="entry name" value="Carb_Metab_HTH_regulators"/>
</dbReference>
<dbReference type="AlphaFoldDB" id="A0A6M8UAY5"/>
<dbReference type="InterPro" id="IPR036390">
    <property type="entry name" value="WH_DNA-bd_sf"/>
</dbReference>
<dbReference type="PANTHER" id="PTHR30363">
    <property type="entry name" value="HTH-TYPE TRANSCRIPTIONAL REGULATOR SRLR-RELATED"/>
    <property type="match status" value="1"/>
</dbReference>
<keyword evidence="1" id="KW-0805">Transcription regulation</keyword>
<accession>A0A6M8UAY5</accession>
<feature type="domain" description="HTH deoR-type" evidence="4">
    <location>
        <begin position="19"/>
        <end position="74"/>
    </location>
</feature>
<dbReference type="GO" id="GO:0003700">
    <property type="term" value="F:DNA-binding transcription factor activity"/>
    <property type="evidence" value="ECO:0007669"/>
    <property type="project" value="InterPro"/>
</dbReference>
<dbReference type="PANTHER" id="PTHR30363:SF44">
    <property type="entry name" value="AGA OPERON TRANSCRIPTIONAL REPRESSOR-RELATED"/>
    <property type="match status" value="1"/>
</dbReference>